<reference evidence="1 2" key="1">
    <citation type="journal article" date="2022" name="bioRxiv">
        <title>The genome of the oomycete Peronosclerospora sorghi, a cosmopolitan pathogen of maize and sorghum, is inflated with dispersed pseudogenes.</title>
        <authorList>
            <person name="Fletcher K."/>
            <person name="Martin F."/>
            <person name="Isakeit T."/>
            <person name="Cavanaugh K."/>
            <person name="Magill C."/>
            <person name="Michelmore R."/>
        </authorList>
    </citation>
    <scope>NUCLEOTIDE SEQUENCE [LARGE SCALE GENOMIC DNA]</scope>
    <source>
        <strain evidence="1">P6</strain>
    </source>
</reference>
<comment type="caution">
    <text evidence="1">The sequence shown here is derived from an EMBL/GenBank/DDBJ whole genome shotgun (WGS) entry which is preliminary data.</text>
</comment>
<evidence type="ECO:0000313" key="2">
    <source>
        <dbReference type="Proteomes" id="UP001163321"/>
    </source>
</evidence>
<dbReference type="Proteomes" id="UP001163321">
    <property type="component" value="Chromosome 3"/>
</dbReference>
<accession>A0ACC0WCL0</accession>
<name>A0ACC0WCL0_9STRA</name>
<gene>
    <name evidence="1" type="ORF">PsorP6_007796</name>
</gene>
<evidence type="ECO:0000313" key="1">
    <source>
        <dbReference type="EMBL" id="KAI9915441.1"/>
    </source>
</evidence>
<proteinExistence type="predicted"/>
<keyword evidence="2" id="KW-1185">Reference proteome</keyword>
<sequence>MSKAVGPFTEEAADNLDHCLAVLSEDRKYSIQLSDATAILEDLGTFVIDLKQLIGQEDTENIVKNVSTCSADLLSDIAAMVAERDS</sequence>
<dbReference type="EMBL" id="CM047582">
    <property type="protein sequence ID" value="KAI9915441.1"/>
    <property type="molecule type" value="Genomic_DNA"/>
</dbReference>
<organism evidence="1 2">
    <name type="scientific">Peronosclerospora sorghi</name>
    <dbReference type="NCBI Taxonomy" id="230839"/>
    <lineage>
        <taxon>Eukaryota</taxon>
        <taxon>Sar</taxon>
        <taxon>Stramenopiles</taxon>
        <taxon>Oomycota</taxon>
        <taxon>Peronosporomycetes</taxon>
        <taxon>Peronosporales</taxon>
        <taxon>Peronosporaceae</taxon>
        <taxon>Peronosclerospora</taxon>
    </lineage>
</organism>
<protein>
    <submittedName>
        <fullName evidence="1">Uncharacterized protein</fullName>
    </submittedName>
</protein>